<keyword evidence="3" id="KW-0689">Ribosomal protein</keyword>
<organism evidence="2 4">
    <name type="scientific">Methanosphaera cuniculi</name>
    <dbReference type="NCBI Taxonomy" id="1077256"/>
    <lineage>
        <taxon>Archaea</taxon>
        <taxon>Methanobacteriati</taxon>
        <taxon>Methanobacteriota</taxon>
        <taxon>Methanomada group</taxon>
        <taxon>Methanobacteria</taxon>
        <taxon>Methanobacteriales</taxon>
        <taxon>Methanobacteriaceae</taxon>
        <taxon>Methanosphaera</taxon>
    </lineage>
</organism>
<dbReference type="AlphaFoldDB" id="A0A2A2HBM1"/>
<dbReference type="GO" id="GO:0005840">
    <property type="term" value="C:ribosome"/>
    <property type="evidence" value="ECO:0007669"/>
    <property type="project" value="UniProtKB-KW"/>
</dbReference>
<keyword evidence="3" id="KW-0489">Methyltransferase</keyword>
<proteinExistence type="predicted"/>
<dbReference type="Proteomes" id="UP000246004">
    <property type="component" value="Unassembled WGS sequence"/>
</dbReference>
<dbReference type="EMBL" id="LWMS01000011">
    <property type="protein sequence ID" value="PWL08574.1"/>
    <property type="molecule type" value="Genomic_DNA"/>
</dbReference>
<dbReference type="Gene3D" id="3.40.50.150">
    <property type="entry name" value="Vaccinia Virus protein VP39"/>
    <property type="match status" value="1"/>
</dbReference>
<dbReference type="SUPFAM" id="SSF53335">
    <property type="entry name" value="S-adenosyl-L-methionine-dependent methyltransferases"/>
    <property type="match status" value="1"/>
</dbReference>
<dbReference type="InterPro" id="IPR029063">
    <property type="entry name" value="SAM-dependent_MTases_sf"/>
</dbReference>
<name>A0A2A2HBM1_9EURY</name>
<dbReference type="PANTHER" id="PTHR11006">
    <property type="entry name" value="PROTEIN ARGININE N-METHYLTRANSFERASE"/>
    <property type="match status" value="1"/>
</dbReference>
<dbReference type="CDD" id="cd02440">
    <property type="entry name" value="AdoMet_MTases"/>
    <property type="match status" value="1"/>
</dbReference>
<reference evidence="2 4" key="2">
    <citation type="journal article" date="2017" name="BMC Genomics">
        <title>Genomic analysis of methanogenic archaea reveals a shift towards energy conservation.</title>
        <authorList>
            <person name="Gilmore S.P."/>
            <person name="Henske J.K."/>
            <person name="Sexton J.A."/>
            <person name="Solomon K.V."/>
            <person name="Seppala S."/>
            <person name="Yoo J.I."/>
            <person name="Huyett L.M."/>
            <person name="Pressman A."/>
            <person name="Cogan J.Z."/>
            <person name="Kivenson V."/>
            <person name="Peng X."/>
            <person name="Tan Y."/>
            <person name="Valentine D.L."/>
            <person name="O'Malley M.A."/>
        </authorList>
    </citation>
    <scope>NUCLEOTIDE SEQUENCE [LARGE SCALE GENOMIC DNA]</scope>
    <source>
        <strain evidence="2 4">1R-7</strain>
    </source>
</reference>
<dbReference type="InterPro" id="IPR025799">
    <property type="entry name" value="Arg_MeTrfase"/>
</dbReference>
<accession>A0A2A2HBM1</accession>
<feature type="domain" description="Methyltransferase" evidence="1">
    <location>
        <begin position="29"/>
        <end position="116"/>
    </location>
</feature>
<keyword evidence="3" id="KW-0808">Transferase</keyword>
<comment type="caution">
    <text evidence="2">The sequence shown here is derived from an EMBL/GenBank/DDBJ whole genome shotgun (WGS) entry which is preliminary data.</text>
</comment>
<evidence type="ECO:0000259" key="1">
    <source>
        <dbReference type="Pfam" id="PF13649"/>
    </source>
</evidence>
<dbReference type="OrthoDB" id="106720at2157"/>
<dbReference type="EMBL" id="LMVN01000026">
    <property type="protein sequence ID" value="PAV06812.1"/>
    <property type="molecule type" value="Genomic_DNA"/>
</dbReference>
<reference evidence="3 5" key="1">
    <citation type="submission" date="2016-04" db="EMBL/GenBank/DDBJ databases">
        <title>Genome sequence of Methanosphaera cuniculi DSM 4103.</title>
        <authorList>
            <person name="Poehlein A."/>
            <person name="Seedorf H."/>
            <person name="Daniel R."/>
        </authorList>
    </citation>
    <scope>NUCLEOTIDE SEQUENCE [LARGE SCALE GENOMIC DNA]</scope>
    <source>
        <strain evidence="3 5">DSM 4103</strain>
    </source>
</reference>
<evidence type="ECO:0000313" key="3">
    <source>
        <dbReference type="EMBL" id="PWL08574.1"/>
    </source>
</evidence>
<dbReference type="GO" id="GO:0042054">
    <property type="term" value="F:histone methyltransferase activity"/>
    <property type="evidence" value="ECO:0007669"/>
    <property type="project" value="TreeGrafter"/>
</dbReference>
<evidence type="ECO:0000313" key="4">
    <source>
        <dbReference type="Proteomes" id="UP000217528"/>
    </source>
</evidence>
<dbReference type="GO" id="GO:0016274">
    <property type="term" value="F:protein-arginine N-methyltransferase activity"/>
    <property type="evidence" value="ECO:0007669"/>
    <property type="project" value="InterPro"/>
</dbReference>
<dbReference type="GO" id="GO:0032259">
    <property type="term" value="P:methylation"/>
    <property type="evidence" value="ECO:0007669"/>
    <property type="project" value="UniProtKB-KW"/>
</dbReference>
<evidence type="ECO:0000313" key="5">
    <source>
        <dbReference type="Proteomes" id="UP000246004"/>
    </source>
</evidence>
<keyword evidence="4" id="KW-1185">Reference proteome</keyword>
<dbReference type="RefSeq" id="WP_146192106.1">
    <property type="nucleotide sequence ID" value="NZ_LMVN01000026.1"/>
</dbReference>
<dbReference type="Pfam" id="PF13649">
    <property type="entry name" value="Methyltransf_25"/>
    <property type="match status" value="1"/>
</dbReference>
<dbReference type="Proteomes" id="UP000217528">
    <property type="component" value="Unassembled WGS sequence"/>
</dbReference>
<protein>
    <submittedName>
        <fullName evidence="3">Ribosomal protein L11 methyltransferase</fullName>
    </submittedName>
</protein>
<dbReference type="InterPro" id="IPR041698">
    <property type="entry name" value="Methyltransf_25"/>
</dbReference>
<dbReference type="PANTHER" id="PTHR11006:SF53">
    <property type="entry name" value="PROTEIN ARGININE N-METHYLTRANSFERASE 3"/>
    <property type="match status" value="1"/>
</dbReference>
<evidence type="ECO:0000313" key="2">
    <source>
        <dbReference type="EMBL" id="PAV06812.1"/>
    </source>
</evidence>
<sequence length="251" mass="28366">MTYYDDLVNDKKRVNIFKDAIMNESYGIVYDLGTGSGILATFASQKADKVYAIEVNPLILKHTKKNLKNYPNVKLINTDATCYKLDPKPDVVICEMLDTALIDEEQVPVINNAIKYKKPTTIFIPKAVENMIELITTNINHITYYEDNHPEIKILSDKKTYNTIEFNNTINPCINKNIIIKVKNDGLLNAIKLTTNTILNDTLSIGPTPMLNPPLLIPLNQQKNVKKNEKIEIQLKYKMGGGLNTIQANIL</sequence>
<gene>
    <name evidence="3" type="primary">prmA_1</name>
    <name evidence="2" type="ORF">ASJ82_06385</name>
    <name evidence="3" type="ORF">MSCUN_05040</name>
</gene>
<keyword evidence="3" id="KW-0687">Ribonucleoprotein</keyword>